<reference evidence="1" key="1">
    <citation type="journal article" date="2014" name="Front. Microbiol.">
        <title>High frequency of phylogenetically diverse reductive dehalogenase-homologous genes in deep subseafloor sedimentary metagenomes.</title>
        <authorList>
            <person name="Kawai M."/>
            <person name="Futagami T."/>
            <person name="Toyoda A."/>
            <person name="Takaki Y."/>
            <person name="Nishi S."/>
            <person name="Hori S."/>
            <person name="Arai W."/>
            <person name="Tsubouchi T."/>
            <person name="Morono Y."/>
            <person name="Uchiyama I."/>
            <person name="Ito T."/>
            <person name="Fujiyama A."/>
            <person name="Inagaki F."/>
            <person name="Takami H."/>
        </authorList>
    </citation>
    <scope>NUCLEOTIDE SEQUENCE</scope>
    <source>
        <strain evidence="1">Expedition CK06-06</strain>
    </source>
</reference>
<proteinExistence type="predicted"/>
<name>X1SN58_9ZZZZ</name>
<organism evidence="1">
    <name type="scientific">marine sediment metagenome</name>
    <dbReference type="NCBI Taxonomy" id="412755"/>
    <lineage>
        <taxon>unclassified sequences</taxon>
        <taxon>metagenomes</taxon>
        <taxon>ecological metagenomes</taxon>
    </lineage>
</organism>
<comment type="caution">
    <text evidence="1">The sequence shown here is derived from an EMBL/GenBank/DDBJ whole genome shotgun (WGS) entry which is preliminary data.</text>
</comment>
<dbReference type="EMBL" id="BARW01008119">
    <property type="protein sequence ID" value="GAI80576.1"/>
    <property type="molecule type" value="Genomic_DNA"/>
</dbReference>
<sequence length="79" mass="8930">EMRIYREHEIGVMLDELGQFISDLQLGKPLTKPRPPQGIEITEEEIGQIIYDAIDWDGVRMCGMDVTKTAKAILSKLKG</sequence>
<gene>
    <name evidence="1" type="ORF">S12H4_16737</name>
</gene>
<evidence type="ECO:0000313" key="1">
    <source>
        <dbReference type="EMBL" id="GAI80576.1"/>
    </source>
</evidence>
<dbReference type="AlphaFoldDB" id="X1SN58"/>
<feature type="non-terminal residue" evidence="1">
    <location>
        <position position="1"/>
    </location>
</feature>
<protein>
    <submittedName>
        <fullName evidence="1">Uncharacterized protein</fullName>
    </submittedName>
</protein>
<accession>X1SN58</accession>